<dbReference type="Gene3D" id="2.60.200.10">
    <property type="match status" value="1"/>
</dbReference>
<dbReference type="InterPro" id="IPR036388">
    <property type="entry name" value="WH-like_DNA-bd_sf"/>
</dbReference>
<dbReference type="Proteomes" id="UP000076420">
    <property type="component" value="Unassembled WGS sequence"/>
</dbReference>
<evidence type="ECO:0000259" key="2">
    <source>
        <dbReference type="Pfam" id="PF00605"/>
    </source>
</evidence>
<dbReference type="InterPro" id="IPR001346">
    <property type="entry name" value="Interferon_reg_fact_DNA-bd_dom"/>
</dbReference>
<evidence type="ECO:0000313" key="4">
    <source>
        <dbReference type="Proteomes" id="UP000076420"/>
    </source>
</evidence>
<organism evidence="3 4">
    <name type="scientific">Biomphalaria glabrata</name>
    <name type="common">Bloodfluke planorb</name>
    <name type="synonym">Freshwater snail</name>
    <dbReference type="NCBI Taxonomy" id="6526"/>
    <lineage>
        <taxon>Eukaryota</taxon>
        <taxon>Metazoa</taxon>
        <taxon>Spiralia</taxon>
        <taxon>Lophotrochozoa</taxon>
        <taxon>Mollusca</taxon>
        <taxon>Gastropoda</taxon>
        <taxon>Heterobranchia</taxon>
        <taxon>Euthyneura</taxon>
        <taxon>Panpulmonata</taxon>
        <taxon>Hygrophila</taxon>
        <taxon>Lymnaeoidea</taxon>
        <taxon>Planorbidae</taxon>
        <taxon>Biomphalaria</taxon>
    </lineage>
</organism>
<reference evidence="3" key="1">
    <citation type="submission" date="2020-05" db="UniProtKB">
        <authorList>
            <consortium name="EnsemblMetazoa"/>
        </authorList>
    </citation>
    <scope>IDENTIFICATION</scope>
    <source>
        <strain evidence="3">BB02</strain>
    </source>
</reference>
<dbReference type="KEGG" id="bgt:106057567"/>
<dbReference type="AlphaFoldDB" id="A0A2C9LET6"/>
<feature type="region of interest" description="Disordered" evidence="1">
    <location>
        <begin position="67"/>
        <end position="87"/>
    </location>
</feature>
<gene>
    <name evidence="3" type="primary">106057567</name>
</gene>
<name>A0A2C9LET6_BIOGL</name>
<protein>
    <recommendedName>
        <fullName evidence="2">IRF tryptophan pentad repeat domain-containing protein</fullName>
    </recommendedName>
</protein>
<dbReference type="VEuPathDB" id="VectorBase:BGLB030307"/>
<sequence>MLLHNIIEIINNNEITNEGLTYPEIRHLLIEREKAPRDLTVGRVRRVMLKGISDKRLNIVDKNNKCSTHKRNAESTKEQHSRKKQKLAEQSLPCDQWLWSRLISKTCRGLNFLDEKRFSIPWHKKNRGGLKPGNPDYNFIQEWSNHKNYDKKYGKKDKIEDRKKRFSCAIYNCINVKKTIKKIEVRDNEVIYEFTKEFKPITITPVNRMLEHIEGHEEMLLLDLTVEYGIPQLLIQRCQVYSNKPALKLIADENLEKYIFEDNHEYCVLKKANDIPFIDNFQLKYLELLLDAFKDGVIIRYDEDKVYIQNLTNLILHVTCGNYAVEILPSKRSEEFPREVIIFELTEFNRVLTRYRHNLLMFPSTYQINVNFRPLEVKERVIFVHPFQIKIIHKKAYFEMLKYVPDNIRGQES</sequence>
<dbReference type="GO" id="GO:0000976">
    <property type="term" value="F:transcription cis-regulatory region binding"/>
    <property type="evidence" value="ECO:0007669"/>
    <property type="project" value="InterPro"/>
</dbReference>
<dbReference type="EnsemblMetazoa" id="BGLB030307-RA">
    <property type="protein sequence ID" value="BGLB030307-PA"/>
    <property type="gene ID" value="BGLB030307"/>
</dbReference>
<dbReference type="InterPro" id="IPR017855">
    <property type="entry name" value="SMAD-like_dom_sf"/>
</dbReference>
<evidence type="ECO:0000256" key="1">
    <source>
        <dbReference type="SAM" id="MobiDB-lite"/>
    </source>
</evidence>
<dbReference type="InterPro" id="IPR036390">
    <property type="entry name" value="WH_DNA-bd_sf"/>
</dbReference>
<proteinExistence type="predicted"/>
<dbReference type="Pfam" id="PF00605">
    <property type="entry name" value="IRF"/>
    <property type="match status" value="1"/>
</dbReference>
<dbReference type="SUPFAM" id="SSF46785">
    <property type="entry name" value="Winged helix' DNA-binding domain"/>
    <property type="match status" value="1"/>
</dbReference>
<evidence type="ECO:0000313" key="3">
    <source>
        <dbReference type="EnsemblMetazoa" id="BGLB030307-PA"/>
    </source>
</evidence>
<dbReference type="Gene3D" id="1.10.10.10">
    <property type="entry name" value="Winged helix-like DNA-binding domain superfamily/Winged helix DNA-binding domain"/>
    <property type="match status" value="1"/>
</dbReference>
<accession>A0A2C9LET6</accession>
<feature type="domain" description="IRF tryptophan pentad repeat" evidence="2">
    <location>
        <begin position="95"/>
        <end position="192"/>
    </location>
</feature>